<gene>
    <name evidence="4" type="ORF">P7K49_036997</name>
</gene>
<feature type="transmembrane region" description="Helical" evidence="2">
    <location>
        <begin position="232"/>
        <end position="249"/>
    </location>
</feature>
<accession>A0ABQ9TLQ7</accession>
<dbReference type="EMBL" id="JASSZA010000021">
    <property type="protein sequence ID" value="KAK2085697.1"/>
    <property type="molecule type" value="Genomic_DNA"/>
</dbReference>
<keyword evidence="2" id="KW-1133">Transmembrane helix</keyword>
<evidence type="ECO:0000256" key="2">
    <source>
        <dbReference type="SAM" id="Phobius"/>
    </source>
</evidence>
<evidence type="ECO:0000256" key="1">
    <source>
        <dbReference type="SAM" id="MobiDB-lite"/>
    </source>
</evidence>
<keyword evidence="5" id="KW-1185">Reference proteome</keyword>
<keyword evidence="2" id="KW-0472">Membrane</keyword>
<organism evidence="4 5">
    <name type="scientific">Saguinus oedipus</name>
    <name type="common">Cotton-top tamarin</name>
    <name type="synonym">Oedipomidas oedipus</name>
    <dbReference type="NCBI Taxonomy" id="9490"/>
    <lineage>
        <taxon>Eukaryota</taxon>
        <taxon>Metazoa</taxon>
        <taxon>Chordata</taxon>
        <taxon>Craniata</taxon>
        <taxon>Vertebrata</taxon>
        <taxon>Euteleostomi</taxon>
        <taxon>Mammalia</taxon>
        <taxon>Eutheria</taxon>
        <taxon>Euarchontoglires</taxon>
        <taxon>Primates</taxon>
        <taxon>Haplorrhini</taxon>
        <taxon>Platyrrhini</taxon>
        <taxon>Cebidae</taxon>
        <taxon>Callitrichinae</taxon>
        <taxon>Saguinus</taxon>
    </lineage>
</organism>
<dbReference type="Proteomes" id="UP001266305">
    <property type="component" value="Unassembled WGS sequence"/>
</dbReference>
<feature type="compositionally biased region" description="Basic and acidic residues" evidence="1">
    <location>
        <begin position="275"/>
        <end position="284"/>
    </location>
</feature>
<dbReference type="PANTHER" id="PTHR47049">
    <property type="entry name" value="PIEZO-TYPE MECHANOSENSITIVE ION CHANNEL HOMOLOG"/>
    <property type="match status" value="1"/>
</dbReference>
<reference evidence="4 5" key="1">
    <citation type="submission" date="2023-05" db="EMBL/GenBank/DDBJ databases">
        <title>B98-5 Cell Line De Novo Hybrid Assembly: An Optical Mapping Approach.</title>
        <authorList>
            <person name="Kananen K."/>
            <person name="Auerbach J.A."/>
            <person name="Kautto E."/>
            <person name="Blachly J.S."/>
        </authorList>
    </citation>
    <scope>NUCLEOTIDE SEQUENCE [LARGE SCALE GENOMIC DNA]</scope>
    <source>
        <strain evidence="4">B95-8</strain>
        <tissue evidence="4">Cell line</tissue>
    </source>
</reference>
<evidence type="ECO:0000313" key="5">
    <source>
        <dbReference type="Proteomes" id="UP001266305"/>
    </source>
</evidence>
<name>A0ABQ9TLQ7_SAGOE</name>
<dbReference type="PANTHER" id="PTHR47049:SF5">
    <property type="entry name" value="PIEZO-TYPE MECHANOSENSITIVE ION CHANNEL COMPONENT"/>
    <property type="match status" value="1"/>
</dbReference>
<evidence type="ECO:0000259" key="3">
    <source>
        <dbReference type="Pfam" id="PF24871"/>
    </source>
</evidence>
<keyword evidence="2" id="KW-0812">Transmembrane</keyword>
<feature type="region of interest" description="Disordered" evidence="1">
    <location>
        <begin position="256"/>
        <end position="284"/>
    </location>
</feature>
<dbReference type="InterPro" id="IPR056769">
    <property type="entry name" value="Piezo_TM1-24"/>
</dbReference>
<evidence type="ECO:0000313" key="4">
    <source>
        <dbReference type="EMBL" id="KAK2085697.1"/>
    </source>
</evidence>
<dbReference type="InterPro" id="IPR027272">
    <property type="entry name" value="Piezo"/>
</dbReference>
<feature type="compositionally biased region" description="Polar residues" evidence="1">
    <location>
        <begin position="50"/>
        <end position="64"/>
    </location>
</feature>
<comment type="caution">
    <text evidence="4">The sequence shown here is derived from an EMBL/GenBank/DDBJ whole genome shotgun (WGS) entry which is preliminary data.</text>
</comment>
<feature type="domain" description="Piezo TM1-24" evidence="3">
    <location>
        <begin position="164"/>
        <end position="262"/>
    </location>
</feature>
<feature type="transmembrane region" description="Helical" evidence="2">
    <location>
        <begin position="178"/>
        <end position="199"/>
    </location>
</feature>
<feature type="region of interest" description="Disordered" evidence="1">
    <location>
        <begin position="1"/>
        <end position="103"/>
    </location>
</feature>
<protein>
    <recommendedName>
        <fullName evidence="3">Piezo TM1-24 domain-containing protein</fullName>
    </recommendedName>
</protein>
<proteinExistence type="predicted"/>
<sequence length="284" mass="29847">MGSWKQDKAAGQPDGAATSCQAQVRRERDEARQGPLPGSQQVAEMPGRPQSLSTMRTDTTSCSLSAPGRQLRTPLVNRQPGPTPPTTPTTASQGHSRGLSLHPTAAPVGKVLPPCQKSDPREAWGVGLACLPAGVLSPCLVCVSDLGLWPGWGLLPIPSPVSPACSAAGHTGRLLRALLGLSLLFLAAHLTLQICLHTVPHLDQLLGPSCESPRVLDLKDVPNAIRLVAPDLGIFVVSSICLGLCGRLARNARQSARTQELKGRPPPAHAWTGKEGCRPPEPRA</sequence>
<dbReference type="Pfam" id="PF24871">
    <property type="entry name" value="Piezo_TM1-24"/>
    <property type="match status" value="1"/>
</dbReference>